<sequence>MNVFAKLALLGLAAIVLGVGFVKGRDYLADRKIAKEIAISREVLARLPASDYVPLRDMSSNDEFNIRDLSNTEYGDFRDITVIGPDKHVILSFFNSSNIRSERDWTSVILDKTLAQMLVTQTGERLRIFNNYILRPEGYYTFLMDGSTALIPYEVYTPDGPVTEEVIRGLYENSLYYRYDEYAILNERQARTGSVKAHVFYVDGRWLEIRADRDLETGFSNKGQDDLAANETGRYVELLAPRYGDEEKSASLNGGLAGITLDHFLKEKFYKGRGPVWGSPTGGSLSEAWSGQAFYTLETGGKALKFVWPHLQRARTKLYSDPASGFILLASKIGRYYALVSPKTVVD</sequence>
<dbReference type="KEGG" id="pamo:BAR1_11595"/>
<dbReference type="EMBL" id="CP032125">
    <property type="protein sequence ID" value="AXX98507.1"/>
    <property type="molecule type" value="Genomic_DNA"/>
</dbReference>
<gene>
    <name evidence="1" type="ORF">BAR1_11595</name>
</gene>
<keyword evidence="2" id="KW-1185">Reference proteome</keyword>
<dbReference type="RefSeq" id="WP_118943162.1">
    <property type="nucleotide sequence ID" value="NZ_CP032125.1"/>
</dbReference>
<dbReference type="Proteomes" id="UP000261704">
    <property type="component" value="Chromosome"/>
</dbReference>
<organism evidence="1 2">
    <name type="scientific">Profundibacter amoris</name>
    <dbReference type="NCBI Taxonomy" id="2171755"/>
    <lineage>
        <taxon>Bacteria</taxon>
        <taxon>Pseudomonadati</taxon>
        <taxon>Pseudomonadota</taxon>
        <taxon>Alphaproteobacteria</taxon>
        <taxon>Rhodobacterales</taxon>
        <taxon>Paracoccaceae</taxon>
        <taxon>Profundibacter</taxon>
    </lineage>
</organism>
<evidence type="ECO:0000313" key="2">
    <source>
        <dbReference type="Proteomes" id="UP000261704"/>
    </source>
</evidence>
<name>A0A347UI29_9RHOB</name>
<reference evidence="1 2" key="1">
    <citation type="submission" date="2018-09" db="EMBL/GenBank/DDBJ databases">
        <title>Profundibacter amoris BAR1 gen. nov., sp. nov., a new member of the Roseobacter clade isolated at Lokis Castle Vent Field on the Arctic Mid-Oceanic Ridge.</title>
        <authorList>
            <person name="Le Moine Bauer S."/>
            <person name="Sjoeberg A.G."/>
            <person name="L'Haridon S."/>
            <person name="Stokke R."/>
            <person name="Roalkvam I."/>
            <person name="Steen I.H."/>
            <person name="Dahle H."/>
        </authorList>
    </citation>
    <scope>NUCLEOTIDE SEQUENCE [LARGE SCALE GENOMIC DNA]</scope>
    <source>
        <strain evidence="1 2">BAR1</strain>
    </source>
</reference>
<protein>
    <submittedName>
        <fullName evidence="1">Uncharacterized protein</fullName>
    </submittedName>
</protein>
<accession>A0A347UI29</accession>
<proteinExistence type="predicted"/>
<dbReference type="OrthoDB" id="7829051at2"/>
<dbReference type="AlphaFoldDB" id="A0A347UI29"/>
<evidence type="ECO:0000313" key="1">
    <source>
        <dbReference type="EMBL" id="AXX98507.1"/>
    </source>
</evidence>